<protein>
    <recommendedName>
        <fullName evidence="3">Protein kinase domain-containing protein</fullName>
    </recommendedName>
</protein>
<comment type="caution">
    <text evidence="1">The sequence shown here is derived from an EMBL/GenBank/DDBJ whole genome shotgun (WGS) entry which is preliminary data.</text>
</comment>
<organism evidence="1 2">
    <name type="scientific">Diversispora epigaea</name>
    <dbReference type="NCBI Taxonomy" id="1348612"/>
    <lineage>
        <taxon>Eukaryota</taxon>
        <taxon>Fungi</taxon>
        <taxon>Fungi incertae sedis</taxon>
        <taxon>Mucoromycota</taxon>
        <taxon>Glomeromycotina</taxon>
        <taxon>Glomeromycetes</taxon>
        <taxon>Diversisporales</taxon>
        <taxon>Diversisporaceae</taxon>
        <taxon>Diversispora</taxon>
    </lineage>
</organism>
<dbReference type="EMBL" id="PQFF01000158">
    <property type="protein sequence ID" value="RHZ78081.1"/>
    <property type="molecule type" value="Genomic_DNA"/>
</dbReference>
<evidence type="ECO:0000313" key="2">
    <source>
        <dbReference type="Proteomes" id="UP000266861"/>
    </source>
</evidence>
<gene>
    <name evidence="1" type="ORF">Glove_168g113</name>
</gene>
<dbReference type="SUPFAM" id="SSF56112">
    <property type="entry name" value="Protein kinase-like (PK-like)"/>
    <property type="match status" value="1"/>
</dbReference>
<name>A0A397IQ33_9GLOM</name>
<evidence type="ECO:0008006" key="3">
    <source>
        <dbReference type="Google" id="ProtNLM"/>
    </source>
</evidence>
<sequence>MPECNRKYDGYWCKPCNSKHFNNDFNKWAKWIPYDRFKNAKQIGGLMDELENGILKINNGKRDRNYGEVEVALKKFDNFDFAWPEGILIDRFYYINLLLDDLWDLSSRLISIHELDIVHQDLHPGNILSSNFEGD</sequence>
<reference evidence="1 2" key="1">
    <citation type="submission" date="2018-08" db="EMBL/GenBank/DDBJ databases">
        <title>Genome and evolution of the arbuscular mycorrhizal fungus Diversispora epigaea (formerly Glomus versiforme) and its bacterial endosymbionts.</title>
        <authorList>
            <person name="Sun X."/>
            <person name="Fei Z."/>
            <person name="Harrison M."/>
        </authorList>
    </citation>
    <scope>NUCLEOTIDE SEQUENCE [LARGE SCALE GENOMIC DNA]</scope>
    <source>
        <strain evidence="1 2">IT104</strain>
    </source>
</reference>
<dbReference type="InterPro" id="IPR011009">
    <property type="entry name" value="Kinase-like_dom_sf"/>
</dbReference>
<accession>A0A397IQ33</accession>
<evidence type="ECO:0000313" key="1">
    <source>
        <dbReference type="EMBL" id="RHZ78081.1"/>
    </source>
</evidence>
<dbReference type="OrthoDB" id="2456702at2759"/>
<proteinExistence type="predicted"/>
<keyword evidence="2" id="KW-1185">Reference proteome</keyword>
<dbReference type="Proteomes" id="UP000266861">
    <property type="component" value="Unassembled WGS sequence"/>
</dbReference>
<dbReference type="AlphaFoldDB" id="A0A397IQ33"/>